<dbReference type="EMBL" id="JBHSTI010000051">
    <property type="protein sequence ID" value="MFC6239586.1"/>
    <property type="molecule type" value="Genomic_DNA"/>
</dbReference>
<evidence type="ECO:0000256" key="1">
    <source>
        <dbReference type="ARBA" id="ARBA00008853"/>
    </source>
</evidence>
<dbReference type="PRINTS" id="PR01790">
    <property type="entry name" value="SMP30FAMILY"/>
</dbReference>
<dbReference type="InterPro" id="IPR013658">
    <property type="entry name" value="SGL"/>
</dbReference>
<evidence type="ECO:0000313" key="4">
    <source>
        <dbReference type="Proteomes" id="UP001596138"/>
    </source>
</evidence>
<dbReference type="PANTHER" id="PTHR10907:SF47">
    <property type="entry name" value="REGUCALCIN"/>
    <property type="match status" value="1"/>
</dbReference>
<comment type="caution">
    <text evidence="3">The sequence shown here is derived from an EMBL/GenBank/DDBJ whole genome shotgun (WGS) entry which is preliminary data.</text>
</comment>
<organism evidence="3 4">
    <name type="scientific">Longivirga aurantiaca</name>
    <dbReference type="NCBI Taxonomy" id="1837743"/>
    <lineage>
        <taxon>Bacteria</taxon>
        <taxon>Bacillati</taxon>
        <taxon>Actinomycetota</taxon>
        <taxon>Actinomycetes</taxon>
        <taxon>Sporichthyales</taxon>
        <taxon>Sporichthyaceae</taxon>
        <taxon>Longivirga</taxon>
    </lineage>
</organism>
<name>A0ABW1T4C7_9ACTN</name>
<dbReference type="Pfam" id="PF08450">
    <property type="entry name" value="SGL"/>
    <property type="match status" value="1"/>
</dbReference>
<keyword evidence="4" id="KW-1185">Reference proteome</keyword>
<sequence length="302" mass="32138">MTTWDADVATTASYELGEGPVWDPERAILRWVDILGGRVHVGSLDDGGGVHEQASFSLAYAPATLGAVAAPAFLDHEPGTLLAAHDRLVFVDVDGGEHLVAVLCADEPRRLNDGVTDPLGRYLVGSAPTGERTFAERLWLVDHDGTVTVLDDDLGLSNGLAFSADGGTLFSVDTFSHVVRVRPYDAVTGTAGGRSDFVRVDDGFPDGIALDADGHLWVAVFGQGEVRRFSPEGTLVDVVRTPGAPQATNVAFAGEDRRTLVITTARENMTAQDVADHPRSGRLFTTRVDVPGLPARPWRGTT</sequence>
<evidence type="ECO:0000259" key="2">
    <source>
        <dbReference type="Pfam" id="PF08450"/>
    </source>
</evidence>
<feature type="domain" description="SMP-30/Gluconolactonase/LRE-like region" evidence="2">
    <location>
        <begin position="16"/>
        <end position="266"/>
    </location>
</feature>
<dbReference type="Proteomes" id="UP001596138">
    <property type="component" value="Unassembled WGS sequence"/>
</dbReference>
<reference evidence="4" key="1">
    <citation type="journal article" date="2019" name="Int. J. Syst. Evol. Microbiol.">
        <title>The Global Catalogue of Microorganisms (GCM) 10K type strain sequencing project: providing services to taxonomists for standard genome sequencing and annotation.</title>
        <authorList>
            <consortium name="The Broad Institute Genomics Platform"/>
            <consortium name="The Broad Institute Genome Sequencing Center for Infectious Disease"/>
            <person name="Wu L."/>
            <person name="Ma J."/>
        </authorList>
    </citation>
    <scope>NUCLEOTIDE SEQUENCE [LARGE SCALE GENOMIC DNA]</scope>
    <source>
        <strain evidence="4">CGMCC 4.7317</strain>
    </source>
</reference>
<comment type="similarity">
    <text evidence="1">Belongs to the SMP-30/CGR1 family.</text>
</comment>
<dbReference type="RefSeq" id="WP_386768899.1">
    <property type="nucleotide sequence ID" value="NZ_JBHSTI010000051.1"/>
</dbReference>
<gene>
    <name evidence="3" type="ORF">ACFQGU_17075</name>
</gene>
<dbReference type="InterPro" id="IPR011042">
    <property type="entry name" value="6-blade_b-propeller_TolB-like"/>
</dbReference>
<accession>A0ABW1T4C7</accession>
<protein>
    <submittedName>
        <fullName evidence="3">SMP-30/gluconolactonase/LRE family protein</fullName>
    </submittedName>
</protein>
<dbReference type="PANTHER" id="PTHR10907">
    <property type="entry name" value="REGUCALCIN"/>
    <property type="match status" value="1"/>
</dbReference>
<proteinExistence type="inferred from homology"/>
<evidence type="ECO:0000313" key="3">
    <source>
        <dbReference type="EMBL" id="MFC6239586.1"/>
    </source>
</evidence>
<dbReference type="InterPro" id="IPR005511">
    <property type="entry name" value="SMP-30"/>
</dbReference>
<dbReference type="SUPFAM" id="SSF63829">
    <property type="entry name" value="Calcium-dependent phosphotriesterase"/>
    <property type="match status" value="1"/>
</dbReference>
<dbReference type="Gene3D" id="2.120.10.30">
    <property type="entry name" value="TolB, C-terminal domain"/>
    <property type="match status" value="1"/>
</dbReference>